<feature type="region of interest" description="Disordered" evidence="5">
    <location>
        <begin position="37"/>
        <end position="83"/>
    </location>
</feature>
<evidence type="ECO:0000256" key="6">
    <source>
        <dbReference type="SAM" id="Phobius"/>
    </source>
</evidence>
<dbReference type="InterPro" id="IPR006311">
    <property type="entry name" value="TAT_signal"/>
</dbReference>
<evidence type="ECO:0000256" key="5">
    <source>
        <dbReference type="SAM" id="MobiDB-lite"/>
    </source>
</evidence>
<organism evidence="9 10">
    <name type="scientific">Actinocatenispora rupis</name>
    <dbReference type="NCBI Taxonomy" id="519421"/>
    <lineage>
        <taxon>Bacteria</taxon>
        <taxon>Bacillati</taxon>
        <taxon>Actinomycetota</taxon>
        <taxon>Actinomycetes</taxon>
        <taxon>Micromonosporales</taxon>
        <taxon>Micromonosporaceae</taxon>
        <taxon>Actinocatenispora</taxon>
    </lineage>
</organism>
<keyword evidence="1" id="KW-0134">Cell wall</keyword>
<dbReference type="PROSITE" id="PS51318">
    <property type="entry name" value="TAT"/>
    <property type="match status" value="1"/>
</dbReference>
<keyword evidence="2" id="KW-0964">Secreted</keyword>
<dbReference type="PROSITE" id="PS50847">
    <property type="entry name" value="GRAM_POS_ANCHORING"/>
    <property type="match status" value="1"/>
</dbReference>
<evidence type="ECO:0000256" key="4">
    <source>
        <dbReference type="ARBA" id="ARBA00023088"/>
    </source>
</evidence>
<evidence type="ECO:0000259" key="8">
    <source>
        <dbReference type="PROSITE" id="PS50847"/>
    </source>
</evidence>
<keyword evidence="6" id="KW-1133">Transmembrane helix</keyword>
<keyword evidence="6" id="KW-0472">Membrane</keyword>
<dbReference type="InterPro" id="IPR019931">
    <property type="entry name" value="LPXTG_anchor"/>
</dbReference>
<name>A0A8J3JD95_9ACTN</name>
<feature type="signal peptide" evidence="7">
    <location>
        <begin position="1"/>
        <end position="37"/>
    </location>
</feature>
<evidence type="ECO:0000256" key="3">
    <source>
        <dbReference type="ARBA" id="ARBA00022729"/>
    </source>
</evidence>
<gene>
    <name evidence="9" type="ORF">Aru02nite_71890</name>
</gene>
<evidence type="ECO:0000313" key="10">
    <source>
        <dbReference type="Proteomes" id="UP000612808"/>
    </source>
</evidence>
<keyword evidence="6" id="KW-0812">Transmembrane</keyword>
<feature type="compositionally biased region" description="Low complexity" evidence="5">
    <location>
        <begin position="37"/>
        <end position="75"/>
    </location>
</feature>
<keyword evidence="10" id="KW-1185">Reference proteome</keyword>
<evidence type="ECO:0000256" key="1">
    <source>
        <dbReference type="ARBA" id="ARBA00022512"/>
    </source>
</evidence>
<keyword evidence="4" id="KW-0572">Peptidoglycan-anchor</keyword>
<feature type="chain" id="PRO_5035150487" description="Gram-positive cocci surface proteins LPxTG domain-containing protein" evidence="7">
    <location>
        <begin position="38"/>
        <end position="273"/>
    </location>
</feature>
<keyword evidence="3 7" id="KW-0732">Signal</keyword>
<feature type="domain" description="Gram-positive cocci surface proteins LPxTG" evidence="8">
    <location>
        <begin position="239"/>
        <end position="273"/>
    </location>
</feature>
<evidence type="ECO:0000256" key="2">
    <source>
        <dbReference type="ARBA" id="ARBA00022525"/>
    </source>
</evidence>
<protein>
    <recommendedName>
        <fullName evidence="8">Gram-positive cocci surface proteins LPxTG domain-containing protein</fullName>
    </recommendedName>
</protein>
<dbReference type="Proteomes" id="UP000612808">
    <property type="component" value="Unassembled WGS sequence"/>
</dbReference>
<reference evidence="9" key="1">
    <citation type="submission" date="2021-01" db="EMBL/GenBank/DDBJ databases">
        <title>Whole genome shotgun sequence of Actinocatenispora rupis NBRC 107355.</title>
        <authorList>
            <person name="Komaki H."/>
            <person name="Tamura T."/>
        </authorList>
    </citation>
    <scope>NUCLEOTIDE SEQUENCE</scope>
    <source>
        <strain evidence="9">NBRC 107355</strain>
    </source>
</reference>
<feature type="region of interest" description="Disordered" evidence="5">
    <location>
        <begin position="201"/>
        <end position="239"/>
    </location>
</feature>
<feature type="compositionally biased region" description="Low complexity" evidence="5">
    <location>
        <begin position="206"/>
        <end position="233"/>
    </location>
</feature>
<evidence type="ECO:0000256" key="7">
    <source>
        <dbReference type="SAM" id="SignalP"/>
    </source>
</evidence>
<comment type="caution">
    <text evidence="9">The sequence shown here is derived from an EMBL/GenBank/DDBJ whole genome shotgun (WGS) entry which is preliminary data.</text>
</comment>
<proteinExistence type="predicted"/>
<dbReference type="AlphaFoldDB" id="A0A8J3JD95"/>
<accession>A0A8J3JD95</accession>
<dbReference type="EMBL" id="BOMB01000056">
    <property type="protein sequence ID" value="GID16300.1"/>
    <property type="molecule type" value="Genomic_DNA"/>
</dbReference>
<sequence length="273" mass="27784">MPPSSRPVRQRRTALRALRALAVVGLLALLPAAPALADPSASASPSPSESASASPSNPASTSPSPSTSSSASTSPSPSPHGLRAWFEPATADIYTTTRLVVTARDLPDGGEFSVLDPVLGYVSCTVTGPAPRWCGQPDNEEDSSHNPGCQFSKAKLVTCTFVLRVDPHLNPGQSVPQQVLLWPTGGHSSQDSSETTAYLTVGAGTASPSPSQPSKSPSASPSASRPASGSPTATRPGGLPVTGTSLTLYAGLAAALVAAGTTLVVLARRRWRS</sequence>
<feature type="transmembrane region" description="Helical" evidence="6">
    <location>
        <begin position="246"/>
        <end position="267"/>
    </location>
</feature>
<evidence type="ECO:0000313" key="9">
    <source>
        <dbReference type="EMBL" id="GID16300.1"/>
    </source>
</evidence>